<dbReference type="EMBL" id="CP001157">
    <property type="protein sequence ID" value="ACO79691.1"/>
    <property type="molecule type" value="Genomic_DNA"/>
</dbReference>
<dbReference type="Proteomes" id="UP000002424">
    <property type="component" value="Chromosome"/>
</dbReference>
<evidence type="ECO:0000256" key="3">
    <source>
        <dbReference type="ARBA" id="ARBA00022692"/>
    </source>
</evidence>
<evidence type="ECO:0000256" key="2">
    <source>
        <dbReference type="ARBA" id="ARBA00007349"/>
    </source>
</evidence>
<feature type="transmembrane region" description="Helical" evidence="6">
    <location>
        <begin position="55"/>
        <end position="83"/>
    </location>
</feature>
<dbReference type="STRING" id="322710.Avin_35420"/>
<dbReference type="InterPro" id="IPR030676">
    <property type="entry name" value="CitT-rel"/>
</dbReference>
<evidence type="ECO:0000313" key="8">
    <source>
        <dbReference type="Proteomes" id="UP000002424"/>
    </source>
</evidence>
<evidence type="ECO:0000256" key="5">
    <source>
        <dbReference type="ARBA" id="ARBA00023136"/>
    </source>
</evidence>
<keyword evidence="4 6" id="KW-1133">Transmembrane helix</keyword>
<evidence type="ECO:0000313" key="7">
    <source>
        <dbReference type="EMBL" id="ACO79691.1"/>
    </source>
</evidence>
<protein>
    <submittedName>
        <fullName evidence="7">Sodium/sulphate symporter-like protein</fullName>
    </submittedName>
</protein>
<feature type="transmembrane region" description="Helical" evidence="6">
    <location>
        <begin position="425"/>
        <end position="445"/>
    </location>
</feature>
<dbReference type="KEGG" id="avn:Avin_35420"/>
<dbReference type="NCBIfam" id="TIGR00785">
    <property type="entry name" value="dass"/>
    <property type="match status" value="1"/>
</dbReference>
<dbReference type="EnsemblBacteria" id="ACO79691">
    <property type="protein sequence ID" value="ACO79691"/>
    <property type="gene ID" value="Avin_35420"/>
</dbReference>
<keyword evidence="3 6" id="KW-0812">Transmembrane</keyword>
<proteinExistence type="inferred from homology"/>
<feature type="transmembrane region" description="Helical" evidence="6">
    <location>
        <begin position="188"/>
        <end position="213"/>
    </location>
</feature>
<keyword evidence="8" id="KW-1185">Reference proteome</keyword>
<evidence type="ECO:0000256" key="1">
    <source>
        <dbReference type="ARBA" id="ARBA00004141"/>
    </source>
</evidence>
<name>C1DR33_AZOVD</name>
<evidence type="ECO:0000256" key="6">
    <source>
        <dbReference type="SAM" id="Phobius"/>
    </source>
</evidence>
<reference evidence="7 8" key="1">
    <citation type="journal article" date="2009" name="J. Bacteriol.">
        <title>Genome sequence of Azotobacter vinelandii, an obligate aerobe specialized to support diverse anaerobic metabolic processes.</title>
        <authorList>
            <person name="Setubal J.C."/>
            <person name="dos Santos P."/>
            <person name="Goldman B.S."/>
            <person name="Ertesvag H."/>
            <person name="Espin G."/>
            <person name="Rubio L.M."/>
            <person name="Valla S."/>
            <person name="Almeida N.F."/>
            <person name="Balasubramanian D."/>
            <person name="Cromes L."/>
            <person name="Curatti L."/>
            <person name="Du Z."/>
            <person name="Godsy E."/>
            <person name="Goodner B."/>
            <person name="Hellner-Burris K."/>
            <person name="Hernandez J.A."/>
            <person name="Houmiel K."/>
            <person name="Imperial J."/>
            <person name="Kennedy C."/>
            <person name="Larson T.J."/>
            <person name="Latreille P."/>
            <person name="Ligon L.S."/>
            <person name="Lu J."/>
            <person name="Maerk M."/>
            <person name="Miller N.M."/>
            <person name="Norton S."/>
            <person name="O'Carroll I.P."/>
            <person name="Paulsen I."/>
            <person name="Raulfs E.C."/>
            <person name="Roemer R."/>
            <person name="Rosser J."/>
            <person name="Segura D."/>
            <person name="Slater S."/>
            <person name="Stricklin S.L."/>
            <person name="Studholme D.J."/>
            <person name="Sun J."/>
            <person name="Viana C.J."/>
            <person name="Wallin E."/>
            <person name="Wang B."/>
            <person name="Wheeler C."/>
            <person name="Zhu H."/>
            <person name="Dean D.R."/>
            <person name="Dixon R."/>
            <person name="Wood D."/>
        </authorList>
    </citation>
    <scope>NUCLEOTIDE SEQUENCE [LARGE SCALE GENOMIC DNA]</scope>
    <source>
        <strain evidence="8">DJ / ATCC BAA-1303</strain>
    </source>
</reference>
<dbReference type="AlphaFoldDB" id="C1DR33"/>
<feature type="transmembrane region" description="Helical" evidence="6">
    <location>
        <begin position="144"/>
        <end position="168"/>
    </location>
</feature>
<feature type="transmembrane region" description="Helical" evidence="6">
    <location>
        <begin position="271"/>
        <end position="290"/>
    </location>
</feature>
<dbReference type="PIRSF" id="PIRSF002457">
    <property type="entry name" value="DASS"/>
    <property type="match status" value="1"/>
</dbReference>
<feature type="transmembrane region" description="Helical" evidence="6">
    <location>
        <begin position="386"/>
        <end position="405"/>
    </location>
</feature>
<dbReference type="Pfam" id="PF00939">
    <property type="entry name" value="Na_sulph_symp"/>
    <property type="match status" value="1"/>
</dbReference>
<dbReference type="GO" id="GO:0008514">
    <property type="term" value="F:organic anion transmembrane transporter activity"/>
    <property type="evidence" value="ECO:0007669"/>
    <property type="project" value="UniProtKB-ARBA"/>
</dbReference>
<keyword evidence="5 6" id="KW-0472">Membrane</keyword>
<gene>
    <name evidence="7" type="ordered locus">Avin_35420</name>
</gene>
<dbReference type="InterPro" id="IPR001898">
    <property type="entry name" value="SLC13A/DASS"/>
</dbReference>
<dbReference type="GO" id="GO:0005886">
    <property type="term" value="C:plasma membrane"/>
    <property type="evidence" value="ECO:0007669"/>
    <property type="project" value="TreeGrafter"/>
</dbReference>
<organism evidence="7 8">
    <name type="scientific">Azotobacter vinelandii (strain DJ / ATCC BAA-1303)</name>
    <dbReference type="NCBI Taxonomy" id="322710"/>
    <lineage>
        <taxon>Bacteria</taxon>
        <taxon>Pseudomonadati</taxon>
        <taxon>Pseudomonadota</taxon>
        <taxon>Gammaproteobacteria</taxon>
        <taxon>Pseudomonadales</taxon>
        <taxon>Pseudomonadaceae</taxon>
        <taxon>Azotobacter</taxon>
    </lineage>
</organism>
<feature type="transmembrane region" description="Helical" evidence="6">
    <location>
        <begin position="297"/>
        <end position="317"/>
    </location>
</feature>
<dbReference type="GO" id="GO:1905039">
    <property type="term" value="P:carboxylic acid transmembrane transport"/>
    <property type="evidence" value="ECO:0007669"/>
    <property type="project" value="UniProtKB-ARBA"/>
</dbReference>
<dbReference type="PANTHER" id="PTHR10283">
    <property type="entry name" value="SOLUTE CARRIER FAMILY 13 MEMBER"/>
    <property type="match status" value="1"/>
</dbReference>
<feature type="transmembrane region" description="Helical" evidence="6">
    <location>
        <begin position="103"/>
        <end position="132"/>
    </location>
</feature>
<dbReference type="HOGENOM" id="CLU_005170_0_1_6"/>
<dbReference type="eggNOG" id="COG0471">
    <property type="taxonomic scope" value="Bacteria"/>
</dbReference>
<accession>C1DR33</accession>
<dbReference type="PANTHER" id="PTHR10283:SF82">
    <property type="entry name" value="SOLUTE CARRIER FAMILY 13 MEMBER 2"/>
    <property type="match status" value="1"/>
</dbReference>
<comment type="similarity">
    <text evidence="2">Belongs to the SLC13A/DASS transporter (TC 2.A.47) family. DIT1 subfamily.</text>
</comment>
<comment type="subcellular location">
    <subcellularLocation>
        <location evidence="1">Membrane</location>
        <topology evidence="1">Multi-pass membrane protein</topology>
    </subcellularLocation>
</comment>
<sequence length="451" mass="47518">MLAILAFAVIIWISEAMDYTVSSILIAALIIFLVGSAPSVANPDVPYGTQGGLKLALAGFSNSGLALVAAALFIAAAMTVTGLDQRIALFTMSHIGAGGRRVLIVSIIVTILLSFVVPSATARTACVVPIMLGGIASLKLDRKGPLAASIMITIAQATSIWNIGIMTSAAQNLLSRGFVEKQFGADQALAWVDWLIAGAPWAVIMSVILYFVVRKVLPPEIEEIPGGKQAMAESYRALGSMTAPEKRLLAISLVLLGLWATENKLHSLDTASTTIAGVALMLLPGIGVMTWKQAQKLIPWGTVIVFAVGISLGTALLDTKAAQWLSSSVVQAFQLDTLSPFAIFALLSAFLILIHLGFASATALTAALMPILINVLASVPDLNAPGIAMLLAFTVSFGFILPVNAPQNMVCLGTETFTTRQFTMVGLWLTVAGYALLLLFALTWWPLLGLI</sequence>
<feature type="transmembrane region" description="Helical" evidence="6">
    <location>
        <begin position="337"/>
        <end position="354"/>
    </location>
</feature>
<feature type="transmembrane region" description="Helical" evidence="6">
    <location>
        <begin position="361"/>
        <end position="380"/>
    </location>
</feature>
<feature type="transmembrane region" description="Helical" evidence="6">
    <location>
        <begin position="26"/>
        <end position="43"/>
    </location>
</feature>
<evidence type="ECO:0000256" key="4">
    <source>
        <dbReference type="ARBA" id="ARBA00022989"/>
    </source>
</evidence>